<dbReference type="Proteomes" id="UP000308197">
    <property type="component" value="Unassembled WGS sequence"/>
</dbReference>
<dbReference type="InParanoid" id="A0A5C3P960"/>
<accession>A0A5C3P960</accession>
<name>A0A5C3P960_9APHY</name>
<protein>
    <submittedName>
        <fullName evidence="1">Uncharacterized protein</fullName>
    </submittedName>
</protein>
<evidence type="ECO:0000313" key="1">
    <source>
        <dbReference type="EMBL" id="TFK86194.1"/>
    </source>
</evidence>
<organism evidence="1 2">
    <name type="scientific">Polyporus arcularius HHB13444</name>
    <dbReference type="NCBI Taxonomy" id="1314778"/>
    <lineage>
        <taxon>Eukaryota</taxon>
        <taxon>Fungi</taxon>
        <taxon>Dikarya</taxon>
        <taxon>Basidiomycota</taxon>
        <taxon>Agaricomycotina</taxon>
        <taxon>Agaricomycetes</taxon>
        <taxon>Polyporales</taxon>
        <taxon>Polyporaceae</taxon>
        <taxon>Polyporus</taxon>
    </lineage>
</organism>
<dbReference type="AlphaFoldDB" id="A0A5C3P960"/>
<keyword evidence="2" id="KW-1185">Reference proteome</keyword>
<proteinExistence type="predicted"/>
<evidence type="ECO:0000313" key="2">
    <source>
        <dbReference type="Proteomes" id="UP000308197"/>
    </source>
</evidence>
<reference evidence="1 2" key="1">
    <citation type="journal article" date="2019" name="Nat. Ecol. Evol.">
        <title>Megaphylogeny resolves global patterns of mushroom evolution.</title>
        <authorList>
            <person name="Varga T."/>
            <person name="Krizsan K."/>
            <person name="Foldi C."/>
            <person name="Dima B."/>
            <person name="Sanchez-Garcia M."/>
            <person name="Sanchez-Ramirez S."/>
            <person name="Szollosi G.J."/>
            <person name="Szarkandi J.G."/>
            <person name="Papp V."/>
            <person name="Albert L."/>
            <person name="Andreopoulos W."/>
            <person name="Angelini C."/>
            <person name="Antonin V."/>
            <person name="Barry K.W."/>
            <person name="Bougher N.L."/>
            <person name="Buchanan P."/>
            <person name="Buyck B."/>
            <person name="Bense V."/>
            <person name="Catcheside P."/>
            <person name="Chovatia M."/>
            <person name="Cooper J."/>
            <person name="Damon W."/>
            <person name="Desjardin D."/>
            <person name="Finy P."/>
            <person name="Geml J."/>
            <person name="Haridas S."/>
            <person name="Hughes K."/>
            <person name="Justo A."/>
            <person name="Karasinski D."/>
            <person name="Kautmanova I."/>
            <person name="Kiss B."/>
            <person name="Kocsube S."/>
            <person name="Kotiranta H."/>
            <person name="LaButti K.M."/>
            <person name="Lechner B.E."/>
            <person name="Liimatainen K."/>
            <person name="Lipzen A."/>
            <person name="Lukacs Z."/>
            <person name="Mihaltcheva S."/>
            <person name="Morgado L.N."/>
            <person name="Niskanen T."/>
            <person name="Noordeloos M.E."/>
            <person name="Ohm R.A."/>
            <person name="Ortiz-Santana B."/>
            <person name="Ovrebo C."/>
            <person name="Racz N."/>
            <person name="Riley R."/>
            <person name="Savchenko A."/>
            <person name="Shiryaev A."/>
            <person name="Soop K."/>
            <person name="Spirin V."/>
            <person name="Szebenyi C."/>
            <person name="Tomsovsky M."/>
            <person name="Tulloss R.E."/>
            <person name="Uehling J."/>
            <person name="Grigoriev I.V."/>
            <person name="Vagvolgyi C."/>
            <person name="Papp T."/>
            <person name="Martin F.M."/>
            <person name="Miettinen O."/>
            <person name="Hibbett D.S."/>
            <person name="Nagy L.G."/>
        </authorList>
    </citation>
    <scope>NUCLEOTIDE SEQUENCE [LARGE SCALE GENOMIC DNA]</scope>
    <source>
        <strain evidence="1 2">HHB13444</strain>
    </source>
</reference>
<gene>
    <name evidence="1" type="ORF">K466DRAFT_587425</name>
</gene>
<dbReference type="EMBL" id="ML211211">
    <property type="protein sequence ID" value="TFK86194.1"/>
    <property type="molecule type" value="Genomic_DNA"/>
</dbReference>
<sequence length="67" mass="7677">MSFDLQVRHREAESMRADPDVTELVLTLELHDSIRSDFWNVLLTLIPPARPASHRMALLRPICAPRA</sequence>